<dbReference type="PROSITE" id="PS00794">
    <property type="entry name" value="HPPK"/>
    <property type="match status" value="1"/>
</dbReference>
<evidence type="ECO:0000256" key="1">
    <source>
        <dbReference type="ARBA" id="ARBA00000198"/>
    </source>
</evidence>
<dbReference type="InterPro" id="IPR000550">
    <property type="entry name" value="Hppk"/>
</dbReference>
<dbReference type="EC" id="2.7.6.3" evidence="3"/>
<keyword evidence="7" id="KW-0067">ATP-binding</keyword>
<dbReference type="Proteomes" id="UP000005388">
    <property type="component" value="Unassembled WGS sequence"/>
</dbReference>
<keyword evidence="4 10" id="KW-0808">Transferase</keyword>
<dbReference type="NCBIfam" id="TIGR01498">
    <property type="entry name" value="folK"/>
    <property type="match status" value="1"/>
</dbReference>
<evidence type="ECO:0000256" key="5">
    <source>
        <dbReference type="ARBA" id="ARBA00022741"/>
    </source>
</evidence>
<protein>
    <recommendedName>
        <fullName evidence="3">2-amino-4-hydroxy-6-hydroxymethyldihydropteridine diphosphokinase</fullName>
        <ecNumber evidence="3">2.7.6.3</ecNumber>
    </recommendedName>
</protein>
<evidence type="ECO:0000256" key="3">
    <source>
        <dbReference type="ARBA" id="ARBA00013253"/>
    </source>
</evidence>
<dbReference type="Pfam" id="PF01288">
    <property type="entry name" value="HPPK"/>
    <property type="match status" value="1"/>
</dbReference>
<reference evidence="10 11" key="1">
    <citation type="journal article" date="2014" name="Int. J. Syst. Evol. Microbiol.">
        <title>Phylogenomics and the dynamic genome evolution of the genus Streptococcus.</title>
        <authorList>
            <consortium name="The Broad Institute Genome Sequencing Platform"/>
            <person name="Richards V.P."/>
            <person name="Palmer S.R."/>
            <person name="Pavinski Bitar P.D."/>
            <person name="Qin X."/>
            <person name="Weinstock G.M."/>
            <person name="Highlander S.K."/>
            <person name="Town C.D."/>
            <person name="Burne R.A."/>
            <person name="Stanhope M.J."/>
        </authorList>
    </citation>
    <scope>NUCLEOTIDE SEQUENCE [LARGE SCALE GENOMIC DNA]</scope>
    <source>
        <strain evidence="10 11">2285-97</strain>
    </source>
</reference>
<dbReference type="EMBL" id="AEUZ02000001">
    <property type="protein sequence ID" value="EHJ56261.1"/>
    <property type="molecule type" value="Genomic_DNA"/>
</dbReference>
<comment type="pathway">
    <text evidence="2">Cofactor biosynthesis; tetrahydrofolate biosynthesis; 2-amino-4-hydroxy-6-hydroxymethyl-7,8-dihydropteridine diphosphate from 7,8-dihydroneopterin triphosphate: step 4/4.</text>
</comment>
<keyword evidence="5" id="KW-0547">Nucleotide-binding</keyword>
<evidence type="ECO:0000256" key="7">
    <source>
        <dbReference type="ARBA" id="ARBA00022840"/>
    </source>
</evidence>
<dbReference type="STRING" id="764291.STRUR_1051"/>
<dbReference type="GO" id="GO:0016301">
    <property type="term" value="F:kinase activity"/>
    <property type="evidence" value="ECO:0007669"/>
    <property type="project" value="UniProtKB-KW"/>
</dbReference>
<comment type="catalytic activity">
    <reaction evidence="1">
        <text>6-hydroxymethyl-7,8-dihydropterin + ATP = (7,8-dihydropterin-6-yl)methyl diphosphate + AMP + H(+)</text>
        <dbReference type="Rhea" id="RHEA:11412"/>
        <dbReference type="ChEBI" id="CHEBI:15378"/>
        <dbReference type="ChEBI" id="CHEBI:30616"/>
        <dbReference type="ChEBI" id="CHEBI:44841"/>
        <dbReference type="ChEBI" id="CHEBI:72950"/>
        <dbReference type="ChEBI" id="CHEBI:456215"/>
        <dbReference type="EC" id="2.7.6.3"/>
    </reaction>
</comment>
<feature type="domain" description="7,8-dihydro-6-hydroxymethylpterin-pyrophosphokinase" evidence="9">
    <location>
        <begin position="88"/>
        <end position="99"/>
    </location>
</feature>
<dbReference type="Gene3D" id="3.30.70.560">
    <property type="entry name" value="7,8-Dihydro-6-hydroxymethylpterin-pyrophosphokinase HPPK"/>
    <property type="match status" value="1"/>
</dbReference>
<evidence type="ECO:0000313" key="11">
    <source>
        <dbReference type="Proteomes" id="UP000005388"/>
    </source>
</evidence>
<evidence type="ECO:0000313" key="10">
    <source>
        <dbReference type="EMBL" id="EHJ56261.1"/>
    </source>
</evidence>
<dbReference type="GO" id="GO:0003848">
    <property type="term" value="F:2-amino-4-hydroxy-6-hydroxymethyldihydropteridine diphosphokinase activity"/>
    <property type="evidence" value="ECO:0007669"/>
    <property type="project" value="UniProtKB-EC"/>
</dbReference>
<evidence type="ECO:0000256" key="4">
    <source>
        <dbReference type="ARBA" id="ARBA00022679"/>
    </source>
</evidence>
<comment type="caution">
    <text evidence="10">The sequence shown here is derived from an EMBL/GenBank/DDBJ whole genome shotgun (WGS) entry which is preliminary data.</text>
</comment>
<keyword evidence="8" id="KW-0289">Folate biosynthesis</keyword>
<dbReference type="AlphaFoldDB" id="G5KFP4"/>
<dbReference type="GO" id="GO:0046654">
    <property type="term" value="P:tetrahydrofolate biosynthetic process"/>
    <property type="evidence" value="ECO:0007669"/>
    <property type="project" value="UniProtKB-UniPathway"/>
</dbReference>
<keyword evidence="6" id="KW-0418">Kinase</keyword>
<evidence type="ECO:0000256" key="2">
    <source>
        <dbReference type="ARBA" id="ARBA00005051"/>
    </source>
</evidence>
<evidence type="ECO:0000256" key="6">
    <source>
        <dbReference type="ARBA" id="ARBA00022777"/>
    </source>
</evidence>
<name>G5KFP4_9STRE</name>
<dbReference type="PANTHER" id="PTHR43071:SF1">
    <property type="entry name" value="2-AMINO-4-HYDROXY-6-HYDROXYMETHYLDIHYDROPTERIDINE PYROPHOSPHOKINASE"/>
    <property type="match status" value="1"/>
</dbReference>
<dbReference type="CDD" id="cd00483">
    <property type="entry name" value="HPPK"/>
    <property type="match status" value="1"/>
</dbReference>
<keyword evidence="11" id="KW-1185">Reference proteome</keyword>
<dbReference type="PANTHER" id="PTHR43071">
    <property type="entry name" value="2-AMINO-4-HYDROXY-6-HYDROXYMETHYLDIHYDROPTERIDINE PYROPHOSPHOKINASE"/>
    <property type="match status" value="1"/>
</dbReference>
<accession>G5KFP4</accession>
<organism evidence="10 11">
    <name type="scientific">Streptococcus urinalis 2285-97</name>
    <dbReference type="NCBI Taxonomy" id="764291"/>
    <lineage>
        <taxon>Bacteria</taxon>
        <taxon>Bacillati</taxon>
        <taxon>Bacillota</taxon>
        <taxon>Bacilli</taxon>
        <taxon>Lactobacillales</taxon>
        <taxon>Streptococcaceae</taxon>
        <taxon>Streptococcus</taxon>
    </lineage>
</organism>
<dbReference type="RefSeq" id="WP_006739025.1">
    <property type="nucleotide sequence ID" value="NZ_AEUZ02000001.1"/>
</dbReference>
<proteinExistence type="predicted"/>
<dbReference type="SUPFAM" id="SSF55083">
    <property type="entry name" value="6-hydroxymethyl-7,8-dihydropterin pyrophosphokinase, HPPK"/>
    <property type="match status" value="1"/>
</dbReference>
<dbReference type="eggNOG" id="COG0801">
    <property type="taxonomic scope" value="Bacteria"/>
</dbReference>
<dbReference type="GO" id="GO:0005524">
    <property type="term" value="F:ATP binding"/>
    <property type="evidence" value="ECO:0007669"/>
    <property type="project" value="UniProtKB-KW"/>
</dbReference>
<evidence type="ECO:0000259" key="9">
    <source>
        <dbReference type="PROSITE" id="PS00794"/>
    </source>
</evidence>
<dbReference type="UniPathway" id="UPA00077">
    <property type="reaction ID" value="UER00155"/>
</dbReference>
<evidence type="ECO:0000256" key="8">
    <source>
        <dbReference type="ARBA" id="ARBA00022909"/>
    </source>
</evidence>
<sequence>MTIVYLGLGSNLGNKEYYLKSALDQIAGLPKTHLKLISPFYVTEAWGKTDQDDFLNLVCQIQTELNALELLEYCQKIEVDLDRVRHEKWGPRTIDIDILLFGNELISKPTLKVPHPFMTERAFVLVPLSDIAPHDLQIKGIPLYQFLEKIDSSTVKRKE</sequence>
<dbReference type="InterPro" id="IPR035907">
    <property type="entry name" value="Hppk_sf"/>
</dbReference>
<gene>
    <name evidence="10" type="primary">folK</name>
    <name evidence="10" type="ORF">STRUR_1051</name>
</gene>
<dbReference type="GO" id="GO:0046656">
    <property type="term" value="P:folic acid biosynthetic process"/>
    <property type="evidence" value="ECO:0007669"/>
    <property type="project" value="UniProtKB-KW"/>
</dbReference>